<sequence length="118" mass="12793">MDSLYWEGLVGFFVEGGSRCKHRHKPSRRLHQISEGADDSRVFPAPSRVSSPSHPPPVAVLIHAAGLLRPRRILGRGVLLPLTPSIPPPAAALLLSPDPGLLPCSKVLEWVGRLVRCT</sequence>
<dbReference type="AlphaFoldDB" id="A0A0E0AVF5"/>
<reference evidence="2" key="2">
    <citation type="submission" date="2018-05" db="EMBL/GenBank/DDBJ databases">
        <title>OgluRS3 (Oryza glumaepatula Reference Sequence Version 3).</title>
        <authorList>
            <person name="Zhang J."/>
            <person name="Kudrna D."/>
            <person name="Lee S."/>
            <person name="Talag J."/>
            <person name="Welchert J."/>
            <person name="Wing R.A."/>
        </authorList>
    </citation>
    <scope>NUCLEOTIDE SEQUENCE [LARGE SCALE GENOMIC DNA]</scope>
</reference>
<dbReference type="Gramene" id="OGLUM08G15770.1">
    <property type="protein sequence ID" value="OGLUM08G15770.1"/>
    <property type="gene ID" value="OGLUM08G15770"/>
</dbReference>
<dbReference type="Proteomes" id="UP000026961">
    <property type="component" value="Chromosome 8"/>
</dbReference>
<evidence type="ECO:0000313" key="2">
    <source>
        <dbReference type="EnsemblPlants" id="OGLUM08G15770.1"/>
    </source>
</evidence>
<dbReference type="EnsemblPlants" id="OGLUM08G15770.1">
    <property type="protein sequence ID" value="OGLUM08G15770.1"/>
    <property type="gene ID" value="OGLUM08G15770"/>
</dbReference>
<proteinExistence type="predicted"/>
<name>A0A0E0AVF5_9ORYZ</name>
<feature type="compositionally biased region" description="Basic residues" evidence="1">
    <location>
        <begin position="20"/>
        <end position="31"/>
    </location>
</feature>
<accession>A0A0E0AVF5</accession>
<keyword evidence="3" id="KW-1185">Reference proteome</keyword>
<protein>
    <recommendedName>
        <fullName evidence="4">DUF3778 domain-containing protein</fullName>
    </recommendedName>
</protein>
<evidence type="ECO:0008006" key="4">
    <source>
        <dbReference type="Google" id="ProtNLM"/>
    </source>
</evidence>
<dbReference type="HOGENOM" id="CLU_2240710_0_0_1"/>
<feature type="region of interest" description="Disordered" evidence="1">
    <location>
        <begin position="20"/>
        <end position="54"/>
    </location>
</feature>
<evidence type="ECO:0000313" key="3">
    <source>
        <dbReference type="Proteomes" id="UP000026961"/>
    </source>
</evidence>
<reference evidence="2" key="1">
    <citation type="submission" date="2015-04" db="UniProtKB">
        <authorList>
            <consortium name="EnsemblPlants"/>
        </authorList>
    </citation>
    <scope>IDENTIFICATION</scope>
</reference>
<evidence type="ECO:0000256" key="1">
    <source>
        <dbReference type="SAM" id="MobiDB-lite"/>
    </source>
</evidence>
<organism evidence="2">
    <name type="scientific">Oryza glumipatula</name>
    <dbReference type="NCBI Taxonomy" id="40148"/>
    <lineage>
        <taxon>Eukaryota</taxon>
        <taxon>Viridiplantae</taxon>
        <taxon>Streptophyta</taxon>
        <taxon>Embryophyta</taxon>
        <taxon>Tracheophyta</taxon>
        <taxon>Spermatophyta</taxon>
        <taxon>Magnoliopsida</taxon>
        <taxon>Liliopsida</taxon>
        <taxon>Poales</taxon>
        <taxon>Poaceae</taxon>
        <taxon>BOP clade</taxon>
        <taxon>Oryzoideae</taxon>
        <taxon>Oryzeae</taxon>
        <taxon>Oryzinae</taxon>
        <taxon>Oryza</taxon>
    </lineage>
</organism>